<reference evidence="3" key="1">
    <citation type="submission" date="2017-01" db="EMBL/GenBank/DDBJ databases">
        <authorList>
            <person name="Varghese N."/>
            <person name="Submissions S."/>
        </authorList>
    </citation>
    <scope>NUCLEOTIDE SEQUENCE [LARGE SCALE GENOMIC DNA]</scope>
    <source>
        <strain evidence="3">MNA4</strain>
    </source>
</reference>
<evidence type="ECO:0000313" key="3">
    <source>
        <dbReference type="Proteomes" id="UP000187550"/>
    </source>
</evidence>
<dbReference type="EMBL" id="FTPL01000003">
    <property type="protein sequence ID" value="SIT88678.1"/>
    <property type="molecule type" value="Genomic_DNA"/>
</dbReference>
<feature type="transmembrane region" description="Helical" evidence="1">
    <location>
        <begin position="6"/>
        <end position="29"/>
    </location>
</feature>
<gene>
    <name evidence="2" type="ORF">SAMN05428946_2311</name>
</gene>
<keyword evidence="1" id="KW-1133">Transmembrane helix</keyword>
<dbReference type="Proteomes" id="UP000187550">
    <property type="component" value="Unassembled WGS sequence"/>
</dbReference>
<sequence length="33" mass="3953">MDGKRFLLVFMTIFILVIIGVLLSFWVFYKVDQ</sequence>
<accession>A0A1U7PRT4</accession>
<keyword evidence="3" id="KW-1185">Reference proteome</keyword>
<dbReference type="AlphaFoldDB" id="A0A1U7PRT4"/>
<proteinExistence type="predicted"/>
<keyword evidence="1" id="KW-0812">Transmembrane</keyword>
<name>A0A1U7PRT4_9BACI</name>
<organism evidence="2 3">
    <name type="scientific">Edaphobacillus lindanitolerans</name>
    <dbReference type="NCBI Taxonomy" id="550447"/>
    <lineage>
        <taxon>Bacteria</taxon>
        <taxon>Bacillati</taxon>
        <taxon>Bacillota</taxon>
        <taxon>Bacilli</taxon>
        <taxon>Bacillales</taxon>
        <taxon>Bacillaceae</taxon>
        <taxon>Edaphobacillus</taxon>
    </lineage>
</organism>
<keyword evidence="1" id="KW-0472">Membrane</keyword>
<protein>
    <submittedName>
        <fullName evidence="2">Uncharacterized protein</fullName>
    </submittedName>
</protein>
<dbReference type="STRING" id="550447.SAMN05428946_2311"/>
<evidence type="ECO:0000313" key="2">
    <source>
        <dbReference type="EMBL" id="SIT88678.1"/>
    </source>
</evidence>
<evidence type="ECO:0000256" key="1">
    <source>
        <dbReference type="SAM" id="Phobius"/>
    </source>
</evidence>